<evidence type="ECO:0000313" key="14">
    <source>
        <dbReference type="Proteomes" id="UP000325113"/>
    </source>
</evidence>
<evidence type="ECO:0000313" key="10">
    <source>
        <dbReference type="EMBL" id="KAA0163547.1"/>
    </source>
</evidence>
<name>A0A5A8C881_CAFRO</name>
<comment type="similarity">
    <text evidence="2 5">Belongs to the RRS1 family.</text>
</comment>
<proteinExistence type="inferred from homology"/>
<evidence type="ECO:0000256" key="1">
    <source>
        <dbReference type="ARBA" id="ARBA00004123"/>
    </source>
</evidence>
<dbReference type="GO" id="GO:0042254">
    <property type="term" value="P:ribosome biogenesis"/>
    <property type="evidence" value="ECO:0007669"/>
    <property type="project" value="UniProtKB-KW"/>
</dbReference>
<reference evidence="11 12" key="1">
    <citation type="submission" date="2019-07" db="EMBL/GenBank/DDBJ databases">
        <title>Genomes of Cafeteria roenbergensis.</title>
        <authorList>
            <person name="Fischer M.G."/>
            <person name="Hackl T."/>
            <person name="Roman M."/>
        </authorList>
    </citation>
    <scope>NUCLEOTIDE SEQUENCE [LARGE SCALE GENOMIC DNA]</scope>
    <source>
        <strain evidence="8 12">BVI</strain>
        <strain evidence="9 14">Cflag</strain>
        <strain evidence="10 11">E4-10P</strain>
        <strain evidence="7 13">RCC970-E3</strain>
    </source>
</reference>
<comment type="function">
    <text evidence="5">Involved in ribosomal large subunit assembly.</text>
</comment>
<evidence type="ECO:0000313" key="9">
    <source>
        <dbReference type="EMBL" id="KAA0159240.1"/>
    </source>
</evidence>
<dbReference type="Proteomes" id="UP000322899">
    <property type="component" value="Unassembled WGS sequence"/>
</dbReference>
<evidence type="ECO:0000256" key="6">
    <source>
        <dbReference type="SAM" id="MobiDB-lite"/>
    </source>
</evidence>
<dbReference type="EMBL" id="VLTO01000110">
    <property type="protein sequence ID" value="KAA0163547.1"/>
    <property type="molecule type" value="Genomic_DNA"/>
</dbReference>
<evidence type="ECO:0000256" key="4">
    <source>
        <dbReference type="ARBA" id="ARBA00023242"/>
    </source>
</evidence>
<dbReference type="OrthoDB" id="28455at2759"/>
<evidence type="ECO:0000256" key="5">
    <source>
        <dbReference type="RuleBase" id="RU364132"/>
    </source>
</evidence>
<sequence length="380" mass="40583">MAASSSSDGASARAEAGEEGVIRAEDLAPSAFAAGDAASAAELAALGVKRADDLDYDEANLTALDSHPVDAAKLASAKKEKYLAVVAREGVQLLIRRIFALPYEATEDGPMAVLPRARTHIPRRLPVPETRPETKWERFAKEKGIKKTKRSRMVLDEQTGEWAPRWGYKRANDDTKDWAIPVKGGDDGMSDPFKERELKKQERVLKNKVQNLKNRERAERNKGAARRALSAAASSAESMAAAAAAGTPVGIPRTMKASEGDVSGITGQGRQKRPRPSGETKHDKSKRVRAAQVATASMGRFDRRLPGEPEAPRDPVRHKKRAATPSGSGEHSRDLAVLSSVVHGAGAGGAKMPGAGKRSAKSAGPGAAGARVFRKDKPRK</sequence>
<evidence type="ECO:0000313" key="11">
    <source>
        <dbReference type="Proteomes" id="UP000322899"/>
    </source>
</evidence>
<dbReference type="AlphaFoldDB" id="A0A5A8C881"/>
<dbReference type="Proteomes" id="UP000324907">
    <property type="component" value="Unassembled WGS sequence"/>
</dbReference>
<organism evidence="7 13">
    <name type="scientific">Cafeteria roenbergensis</name>
    <name type="common">Marine flagellate</name>
    <dbReference type="NCBI Taxonomy" id="33653"/>
    <lineage>
        <taxon>Eukaryota</taxon>
        <taxon>Sar</taxon>
        <taxon>Stramenopiles</taxon>
        <taxon>Bigyra</taxon>
        <taxon>Opalozoa</taxon>
        <taxon>Bicosoecida</taxon>
        <taxon>Cafeteriaceae</taxon>
        <taxon>Cafeteria</taxon>
    </lineage>
</organism>
<evidence type="ECO:0000313" key="12">
    <source>
        <dbReference type="Proteomes" id="UP000323011"/>
    </source>
</evidence>
<dbReference type="EMBL" id="VLTM01000056">
    <property type="protein sequence ID" value="KAA0159240.1"/>
    <property type="molecule type" value="Genomic_DNA"/>
</dbReference>
<dbReference type="GO" id="GO:0005634">
    <property type="term" value="C:nucleus"/>
    <property type="evidence" value="ECO:0007669"/>
    <property type="project" value="UniProtKB-SubCell"/>
</dbReference>
<feature type="compositionally biased region" description="Low complexity" evidence="6">
    <location>
        <begin position="352"/>
        <end position="371"/>
    </location>
</feature>
<keyword evidence="3 5" id="KW-0690">Ribosome biogenesis</keyword>
<feature type="region of interest" description="Disordered" evidence="6">
    <location>
        <begin position="177"/>
        <end position="380"/>
    </location>
</feature>
<dbReference type="Proteomes" id="UP000325113">
    <property type="component" value="Unassembled WGS sequence"/>
</dbReference>
<keyword evidence="4 5" id="KW-0539">Nucleus</keyword>
<feature type="compositionally biased region" description="Basic and acidic residues" evidence="6">
    <location>
        <begin position="192"/>
        <end position="205"/>
    </location>
</feature>
<protein>
    <recommendedName>
        <fullName evidence="5">Ribosome biogenesis regulatory protein</fullName>
    </recommendedName>
</protein>
<evidence type="ECO:0000313" key="7">
    <source>
        <dbReference type="EMBL" id="KAA0149065.1"/>
    </source>
</evidence>
<dbReference type="EMBL" id="VLTN01000001">
    <property type="protein sequence ID" value="KAA0157764.1"/>
    <property type="molecule type" value="Genomic_DNA"/>
</dbReference>
<comment type="subcellular location">
    <subcellularLocation>
        <location evidence="1 5">Nucleus</location>
    </subcellularLocation>
</comment>
<evidence type="ECO:0000313" key="13">
    <source>
        <dbReference type="Proteomes" id="UP000324907"/>
    </source>
</evidence>
<gene>
    <name evidence="10" type="ORF">FNF27_07915</name>
    <name evidence="7" type="ORF">FNF28_07393</name>
    <name evidence="8" type="ORF">FNF29_00338</name>
    <name evidence="9" type="ORF">FNF31_04969</name>
</gene>
<dbReference type="Pfam" id="PF04939">
    <property type="entry name" value="RRS1"/>
    <property type="match status" value="1"/>
</dbReference>
<feature type="compositionally biased region" description="Basic and acidic residues" evidence="6">
    <location>
        <begin position="213"/>
        <end position="222"/>
    </location>
</feature>
<comment type="caution">
    <text evidence="7">The sequence shown here is derived from an EMBL/GenBank/DDBJ whole genome shotgun (WGS) entry which is preliminary data.</text>
</comment>
<keyword evidence="12" id="KW-1185">Reference proteome</keyword>
<accession>A0A5A8C881</accession>
<evidence type="ECO:0000256" key="3">
    <source>
        <dbReference type="ARBA" id="ARBA00022517"/>
    </source>
</evidence>
<dbReference type="OMA" id="ACDKNRI"/>
<dbReference type="EMBL" id="VLTL01000251">
    <property type="protein sequence ID" value="KAA0149065.1"/>
    <property type="molecule type" value="Genomic_DNA"/>
</dbReference>
<evidence type="ECO:0000256" key="2">
    <source>
        <dbReference type="ARBA" id="ARBA00010077"/>
    </source>
</evidence>
<dbReference type="Proteomes" id="UP000323011">
    <property type="component" value="Unassembled WGS sequence"/>
</dbReference>
<feature type="compositionally biased region" description="Basic and acidic residues" evidence="6">
    <location>
        <begin position="300"/>
        <end position="315"/>
    </location>
</feature>
<dbReference type="InterPro" id="IPR007023">
    <property type="entry name" value="Ribosom_reg"/>
</dbReference>
<evidence type="ECO:0000313" key="8">
    <source>
        <dbReference type="EMBL" id="KAA0157764.1"/>
    </source>
</evidence>
<feature type="compositionally biased region" description="Low complexity" evidence="6">
    <location>
        <begin position="226"/>
        <end position="245"/>
    </location>
</feature>